<comment type="caution">
    <text evidence="5">The sequence shown here is derived from an EMBL/GenBank/DDBJ whole genome shotgun (WGS) entry which is preliminary data.</text>
</comment>
<keyword evidence="2" id="KW-0378">Hydrolase</keyword>
<reference evidence="5" key="2">
    <citation type="journal article" date="2021" name="PeerJ">
        <title>Extensive microbial diversity within the chicken gut microbiome revealed by metagenomics and culture.</title>
        <authorList>
            <person name="Gilroy R."/>
            <person name="Ravi A."/>
            <person name="Getino M."/>
            <person name="Pursley I."/>
            <person name="Horton D.L."/>
            <person name="Alikhan N.F."/>
            <person name="Baker D."/>
            <person name="Gharbi K."/>
            <person name="Hall N."/>
            <person name="Watson M."/>
            <person name="Adriaenssens E.M."/>
            <person name="Foster-Nyarko E."/>
            <person name="Jarju S."/>
            <person name="Secka A."/>
            <person name="Antonio M."/>
            <person name="Oren A."/>
            <person name="Chaudhuri R.R."/>
            <person name="La Ragione R."/>
            <person name="Hildebrand F."/>
            <person name="Pallen M.J."/>
        </authorList>
    </citation>
    <scope>NUCLEOTIDE SEQUENCE</scope>
    <source>
        <strain evidence="5">517</strain>
    </source>
</reference>
<dbReference type="Pfam" id="PF01136">
    <property type="entry name" value="Peptidase_U32"/>
    <property type="match status" value="1"/>
</dbReference>
<evidence type="ECO:0000313" key="6">
    <source>
        <dbReference type="Proteomes" id="UP000727857"/>
    </source>
</evidence>
<comment type="similarity">
    <text evidence="3">Belongs to the peptidase U32 family.</text>
</comment>
<accession>A0A940ID54</accession>
<evidence type="ECO:0000256" key="1">
    <source>
        <dbReference type="ARBA" id="ARBA00022670"/>
    </source>
</evidence>
<dbReference type="InterPro" id="IPR051454">
    <property type="entry name" value="RNA/ubiquinone_mod_enzymes"/>
</dbReference>
<dbReference type="Proteomes" id="UP000727857">
    <property type="component" value="Unassembled WGS sequence"/>
</dbReference>
<evidence type="ECO:0000313" key="5">
    <source>
        <dbReference type="EMBL" id="MBO8424719.1"/>
    </source>
</evidence>
<evidence type="ECO:0000256" key="3">
    <source>
        <dbReference type="ARBA" id="ARBA00038374"/>
    </source>
</evidence>
<dbReference type="InterPro" id="IPR032525">
    <property type="entry name" value="Peptidase_U32_C"/>
</dbReference>
<evidence type="ECO:0000256" key="2">
    <source>
        <dbReference type="ARBA" id="ARBA00022801"/>
    </source>
</evidence>
<dbReference type="GO" id="GO:0006508">
    <property type="term" value="P:proteolysis"/>
    <property type="evidence" value="ECO:0007669"/>
    <property type="project" value="UniProtKB-KW"/>
</dbReference>
<protein>
    <submittedName>
        <fullName evidence="5">U32 family peptidase</fullName>
    </submittedName>
</protein>
<dbReference type="Pfam" id="PF16325">
    <property type="entry name" value="Peptidase_U32_C"/>
    <property type="match status" value="1"/>
</dbReference>
<dbReference type="InterPro" id="IPR001539">
    <property type="entry name" value="Peptidase_U32"/>
</dbReference>
<gene>
    <name evidence="5" type="ORF">IAB16_06840</name>
</gene>
<name>A0A940ID54_9FIRM</name>
<dbReference type="Gene3D" id="2.40.30.10">
    <property type="entry name" value="Translation factors"/>
    <property type="match status" value="1"/>
</dbReference>
<dbReference type="GO" id="GO:0008233">
    <property type="term" value="F:peptidase activity"/>
    <property type="evidence" value="ECO:0007669"/>
    <property type="project" value="UniProtKB-KW"/>
</dbReference>
<feature type="domain" description="Peptidase family U32 C-terminal" evidence="4">
    <location>
        <begin position="319"/>
        <end position="399"/>
    </location>
</feature>
<organism evidence="5 6">
    <name type="scientific">Candidatus Stercoripulliclostridium pullicola</name>
    <dbReference type="NCBI Taxonomy" id="2840953"/>
    <lineage>
        <taxon>Bacteria</taxon>
        <taxon>Bacillati</taxon>
        <taxon>Bacillota</taxon>
        <taxon>Clostridia</taxon>
        <taxon>Eubacteriales</taxon>
        <taxon>Candidatus Stercoripulliclostridium</taxon>
    </lineage>
</organism>
<dbReference type="PROSITE" id="PS01276">
    <property type="entry name" value="PEPTIDASE_U32"/>
    <property type="match status" value="1"/>
</dbReference>
<dbReference type="AlphaFoldDB" id="A0A940ID54"/>
<dbReference type="EMBL" id="JADINF010000173">
    <property type="protein sequence ID" value="MBO8424719.1"/>
    <property type="molecule type" value="Genomic_DNA"/>
</dbReference>
<reference evidence="5" key="1">
    <citation type="submission" date="2020-10" db="EMBL/GenBank/DDBJ databases">
        <authorList>
            <person name="Gilroy R."/>
        </authorList>
    </citation>
    <scope>NUCLEOTIDE SEQUENCE</scope>
    <source>
        <strain evidence="5">517</strain>
    </source>
</reference>
<dbReference type="PANTHER" id="PTHR30217:SF6">
    <property type="entry name" value="TRNA HYDROXYLATION PROTEIN P"/>
    <property type="match status" value="1"/>
</dbReference>
<proteinExistence type="inferred from homology"/>
<evidence type="ECO:0000259" key="4">
    <source>
        <dbReference type="Pfam" id="PF16325"/>
    </source>
</evidence>
<dbReference type="PANTHER" id="PTHR30217">
    <property type="entry name" value="PEPTIDASE U32 FAMILY"/>
    <property type="match status" value="1"/>
</dbReference>
<keyword evidence="1" id="KW-0645">Protease</keyword>
<sequence length="402" mass="44553">MNKPELLAPAGSFKKLETALLYGADAVYVGGKDFSLRAYADNLDEYELQKAVELAHSKGAKVYVTVNIFPKNSDFPKAERYFKYLESIGADAALVTDAGFISLAKNVAPSLPLHLSTQANTLNKYAVRFWAEQGISRVVLARELSFEEISEITAYNPATEIEVFVHGAMCISYSGRCLLSNYLAGRDGNRGECVQACRWHYRITETARNESAELAEDERGAYILNSKDLNLLREIPRLTEAGVKSFKIEGRMKSEYYLATVVNAYRRAIDEYCEYGEIISADALEAETLKVTHRDYTKAFFDGANADTVSYASGQHAGSYEFVGAVLGYADGKAVVEMRNRFRTGETLEVLSPGENFNRTFVVGEMTNAAGEKVTDAKLVQEILYPDVPFPLTAGDILRRKS</sequence>